<gene>
    <name evidence="5" type="ORF">B0I33_105466</name>
</gene>
<dbReference type="AlphaFoldDB" id="A0A2T0LVL6"/>
<organism evidence="5 6">
    <name type="scientific">Prauserella shujinwangii</name>
    <dbReference type="NCBI Taxonomy" id="1453103"/>
    <lineage>
        <taxon>Bacteria</taxon>
        <taxon>Bacillati</taxon>
        <taxon>Actinomycetota</taxon>
        <taxon>Actinomycetes</taxon>
        <taxon>Pseudonocardiales</taxon>
        <taxon>Pseudonocardiaceae</taxon>
        <taxon>Prauserella</taxon>
    </lineage>
</organism>
<feature type="domain" description="Excalibur calcium-binding" evidence="4">
    <location>
        <begin position="99"/>
        <end position="136"/>
    </location>
</feature>
<dbReference type="SMART" id="SM00894">
    <property type="entry name" value="Excalibur"/>
    <property type="match status" value="2"/>
</dbReference>
<dbReference type="InterPro" id="IPR008613">
    <property type="entry name" value="Excalibur_Ca-bd_domain"/>
</dbReference>
<evidence type="ECO:0000256" key="1">
    <source>
        <dbReference type="SAM" id="MobiDB-lite"/>
    </source>
</evidence>
<feature type="transmembrane region" description="Helical" evidence="2">
    <location>
        <begin position="168"/>
        <end position="186"/>
    </location>
</feature>
<keyword evidence="3" id="KW-0732">Signal</keyword>
<reference evidence="5 6" key="1">
    <citation type="submission" date="2018-03" db="EMBL/GenBank/DDBJ databases">
        <title>Genomic Encyclopedia of Type Strains, Phase III (KMG-III): the genomes of soil and plant-associated and newly described type strains.</title>
        <authorList>
            <person name="Whitman W."/>
        </authorList>
    </citation>
    <scope>NUCLEOTIDE SEQUENCE [LARGE SCALE GENOMIC DNA]</scope>
    <source>
        <strain evidence="5 6">CGMCC 4.7125</strain>
    </source>
</reference>
<evidence type="ECO:0000256" key="3">
    <source>
        <dbReference type="SAM" id="SignalP"/>
    </source>
</evidence>
<evidence type="ECO:0000313" key="5">
    <source>
        <dbReference type="EMBL" id="PRX47882.1"/>
    </source>
</evidence>
<dbReference type="Proteomes" id="UP000238362">
    <property type="component" value="Unassembled WGS sequence"/>
</dbReference>
<keyword evidence="2" id="KW-0812">Transmembrane</keyword>
<evidence type="ECO:0000256" key="2">
    <source>
        <dbReference type="SAM" id="Phobius"/>
    </source>
</evidence>
<proteinExistence type="predicted"/>
<keyword evidence="2" id="KW-0472">Membrane</keyword>
<evidence type="ECO:0000313" key="6">
    <source>
        <dbReference type="Proteomes" id="UP000238362"/>
    </source>
</evidence>
<feature type="domain" description="Excalibur calcium-binding" evidence="4">
    <location>
        <begin position="29"/>
        <end position="66"/>
    </location>
</feature>
<accession>A0A2T0LVL6</accession>
<comment type="caution">
    <text evidence="5">The sequence shown here is derived from an EMBL/GenBank/DDBJ whole genome shotgun (WGS) entry which is preliminary data.</text>
</comment>
<protein>
    <submittedName>
        <fullName evidence="5">Excalibur calcium-binding domain-containing protein</fullName>
    </submittedName>
</protein>
<dbReference type="OrthoDB" id="5681216at2"/>
<feature type="signal peptide" evidence="3">
    <location>
        <begin position="1"/>
        <end position="27"/>
    </location>
</feature>
<feature type="region of interest" description="Disordered" evidence="1">
    <location>
        <begin position="49"/>
        <end position="124"/>
    </location>
</feature>
<feature type="chain" id="PRO_5015429903" evidence="3">
    <location>
        <begin position="28"/>
        <end position="196"/>
    </location>
</feature>
<evidence type="ECO:0000259" key="4">
    <source>
        <dbReference type="SMART" id="SM00894"/>
    </source>
</evidence>
<sequence length="196" mass="20266">MSLLRRTLVLAATFAIAGFTYVGTASAQDDYDCGDFTYQEEAQQVFDSVPGDPYRLDANGDGVACEDLPSKPKPKPEPKPQPEPAPSTQDNPAPAATDTDKDCRDFASQDEAQAVLDADPSDPHRIDGDNDGIACEALLDGGESDQQVTVYPSGGVDTGGRGDGGQDGAALVTVGGIALAGAALVVRRRVRAGGRA</sequence>
<keyword evidence="2" id="KW-1133">Transmembrane helix</keyword>
<feature type="compositionally biased region" description="Basic and acidic residues" evidence="1">
    <location>
        <begin position="68"/>
        <end position="80"/>
    </location>
</feature>
<feature type="compositionally biased region" description="Basic and acidic residues" evidence="1">
    <location>
        <begin position="98"/>
        <end position="107"/>
    </location>
</feature>
<dbReference type="Pfam" id="PF05901">
    <property type="entry name" value="Excalibur"/>
    <property type="match status" value="1"/>
</dbReference>
<name>A0A2T0LVL6_9PSEU</name>
<dbReference type="EMBL" id="PVNH01000005">
    <property type="protein sequence ID" value="PRX47882.1"/>
    <property type="molecule type" value="Genomic_DNA"/>
</dbReference>
<keyword evidence="6" id="KW-1185">Reference proteome</keyword>